<name>A0ABP9LQL6_9MICO</name>
<evidence type="ECO:0000256" key="6">
    <source>
        <dbReference type="ARBA" id="ARBA00023136"/>
    </source>
</evidence>
<keyword evidence="4 7" id="KW-0812">Transmembrane</keyword>
<dbReference type="Pfam" id="PF13440">
    <property type="entry name" value="Polysacc_synt_3"/>
    <property type="match status" value="1"/>
</dbReference>
<feature type="transmembrane region" description="Helical" evidence="7">
    <location>
        <begin position="450"/>
        <end position="469"/>
    </location>
</feature>
<feature type="transmembrane region" description="Helical" evidence="7">
    <location>
        <begin position="25"/>
        <end position="43"/>
    </location>
</feature>
<evidence type="ECO:0000256" key="5">
    <source>
        <dbReference type="ARBA" id="ARBA00022989"/>
    </source>
</evidence>
<feature type="transmembrane region" description="Helical" evidence="7">
    <location>
        <begin position="86"/>
        <end position="108"/>
    </location>
</feature>
<gene>
    <name evidence="8" type="ORF">GCM10025760_00210</name>
</gene>
<evidence type="ECO:0000313" key="8">
    <source>
        <dbReference type="EMBL" id="GAA5083506.1"/>
    </source>
</evidence>
<evidence type="ECO:0000256" key="2">
    <source>
        <dbReference type="ARBA" id="ARBA00007430"/>
    </source>
</evidence>
<dbReference type="RefSeq" id="WP_194414886.1">
    <property type="nucleotide sequence ID" value="NZ_BAABKZ010000001.1"/>
</dbReference>
<accession>A0ABP9LQL6</accession>
<dbReference type="CDD" id="cd13127">
    <property type="entry name" value="MATE_tuaB_like"/>
    <property type="match status" value="1"/>
</dbReference>
<feature type="transmembrane region" description="Helical" evidence="7">
    <location>
        <begin position="359"/>
        <end position="379"/>
    </location>
</feature>
<keyword evidence="6 7" id="KW-0472">Membrane</keyword>
<keyword evidence="9" id="KW-1185">Reference proteome</keyword>
<evidence type="ECO:0000256" key="3">
    <source>
        <dbReference type="ARBA" id="ARBA00022475"/>
    </source>
</evidence>
<proteinExistence type="inferred from homology"/>
<keyword evidence="3" id="KW-1003">Cell membrane</keyword>
<feature type="transmembrane region" description="Helical" evidence="7">
    <location>
        <begin position="416"/>
        <end position="438"/>
    </location>
</feature>
<keyword evidence="5 7" id="KW-1133">Transmembrane helix</keyword>
<comment type="similarity">
    <text evidence="2">Belongs to the polysaccharide synthase family.</text>
</comment>
<evidence type="ECO:0000256" key="1">
    <source>
        <dbReference type="ARBA" id="ARBA00004651"/>
    </source>
</evidence>
<protein>
    <submittedName>
        <fullName evidence="8">Oligosaccharide flippase family protein</fullName>
    </submittedName>
</protein>
<feature type="transmembrane region" description="Helical" evidence="7">
    <location>
        <begin position="385"/>
        <end position="404"/>
    </location>
</feature>
<feature type="transmembrane region" description="Helical" evidence="7">
    <location>
        <begin position="332"/>
        <end position="352"/>
    </location>
</feature>
<comment type="subcellular location">
    <subcellularLocation>
        <location evidence="1">Cell membrane</location>
        <topology evidence="1">Multi-pass membrane protein</topology>
    </subcellularLocation>
</comment>
<feature type="transmembrane region" description="Helical" evidence="7">
    <location>
        <begin position="49"/>
        <end position="74"/>
    </location>
</feature>
<comment type="caution">
    <text evidence="8">The sequence shown here is derived from an EMBL/GenBank/DDBJ whole genome shotgun (WGS) entry which is preliminary data.</text>
</comment>
<evidence type="ECO:0000313" key="9">
    <source>
        <dbReference type="Proteomes" id="UP001501407"/>
    </source>
</evidence>
<feature type="transmembrane region" description="Helical" evidence="7">
    <location>
        <begin position="114"/>
        <end position="140"/>
    </location>
</feature>
<reference evidence="9" key="1">
    <citation type="journal article" date="2019" name="Int. J. Syst. Evol. Microbiol.">
        <title>The Global Catalogue of Microorganisms (GCM) 10K type strain sequencing project: providing services to taxonomists for standard genome sequencing and annotation.</title>
        <authorList>
            <consortium name="The Broad Institute Genomics Platform"/>
            <consortium name="The Broad Institute Genome Sequencing Center for Infectious Disease"/>
            <person name="Wu L."/>
            <person name="Ma J."/>
        </authorList>
    </citation>
    <scope>NUCLEOTIDE SEQUENCE [LARGE SCALE GENOMIC DNA]</scope>
    <source>
        <strain evidence="9">JCM 18959</strain>
    </source>
</reference>
<organism evidence="8 9">
    <name type="scientific">Microbacterium yannicii</name>
    <dbReference type="NCBI Taxonomy" id="671622"/>
    <lineage>
        <taxon>Bacteria</taxon>
        <taxon>Bacillati</taxon>
        <taxon>Actinomycetota</taxon>
        <taxon>Actinomycetes</taxon>
        <taxon>Micrococcales</taxon>
        <taxon>Microbacteriaceae</taxon>
        <taxon>Microbacterium</taxon>
    </lineage>
</organism>
<feature type="transmembrane region" description="Helical" evidence="7">
    <location>
        <begin position="147"/>
        <end position="169"/>
    </location>
</feature>
<evidence type="ECO:0000256" key="4">
    <source>
        <dbReference type="ARBA" id="ARBA00022692"/>
    </source>
</evidence>
<evidence type="ECO:0000256" key="7">
    <source>
        <dbReference type="SAM" id="Phobius"/>
    </source>
</evidence>
<dbReference type="Proteomes" id="UP001501407">
    <property type="component" value="Unassembled WGS sequence"/>
</dbReference>
<dbReference type="PANTHER" id="PTHR30250:SF10">
    <property type="entry name" value="LIPOPOLYSACCHARIDE BIOSYNTHESIS PROTEIN WZXC"/>
    <property type="match status" value="1"/>
</dbReference>
<dbReference type="EMBL" id="BAABKZ010000001">
    <property type="protein sequence ID" value="GAA5083506.1"/>
    <property type="molecule type" value="Genomic_DNA"/>
</dbReference>
<sequence length="490" mass="51891">MSDQGQEQLGSRAAGSVAWLTAQTWIVKAGGFVTVIILARLLTPQDFGLVAVAMTIVPLVYLLAELGFGTYLVQAKVAGRRAIGTAFWYAVGAGVILTAALILCAPWLEDLFGVPGVAGVIVGISPAVMFVSLAAVPVALMRREMRFRALAIQSAVAAVLAQIVAILLALSGAGVWALVAQVGVSQAVTWIAAWISTRWRPPAVFDWQEFRTMFSFGAKVVGINGIATVRQWAESLIITNVLGANALGQLAIAQRLILTSQEIAGAAIAPVSTVVFAQVRDDPERLKRGYDRALALAYYVITPAMTAILVTAPVLVPLLFGDQWTASVVPTQWLAVAALFTMAAALDHGFFYGLGRPGLWLVYGLAVDALTVLVTFLTAAYGLNAITAGFAGVAALAAVVRWVMISRMLSTSLWTVARRGLAAVVLMAVTGGLGWLAFTLTGSWPGLLQIVLASVVVLAAHMALARLLLARGSQDFFAEVRRRLRPRARS</sequence>
<feature type="transmembrane region" description="Helical" evidence="7">
    <location>
        <begin position="296"/>
        <end position="320"/>
    </location>
</feature>
<dbReference type="PANTHER" id="PTHR30250">
    <property type="entry name" value="PST FAMILY PREDICTED COLANIC ACID TRANSPORTER"/>
    <property type="match status" value="1"/>
</dbReference>
<dbReference type="InterPro" id="IPR050833">
    <property type="entry name" value="Poly_Biosynth_Transport"/>
</dbReference>
<feature type="transmembrane region" description="Helical" evidence="7">
    <location>
        <begin position="175"/>
        <end position="195"/>
    </location>
</feature>